<evidence type="ECO:0000259" key="1">
    <source>
        <dbReference type="Pfam" id="PF05618"/>
    </source>
</evidence>
<keyword evidence="2" id="KW-0645">Protease</keyword>
<dbReference type="Gene3D" id="2.40.70.10">
    <property type="entry name" value="Acid Proteases"/>
    <property type="match status" value="1"/>
</dbReference>
<organism evidence="2 3">
    <name type="scientific">Polaribacter marinivivus</name>
    <dbReference type="NCBI Taxonomy" id="1524260"/>
    <lineage>
        <taxon>Bacteria</taxon>
        <taxon>Pseudomonadati</taxon>
        <taxon>Bacteroidota</taxon>
        <taxon>Flavobacteriia</taxon>
        <taxon>Flavobacteriales</taxon>
        <taxon>Flavobacteriaceae</taxon>
    </lineage>
</organism>
<dbReference type="PANTHER" id="PTHR38037">
    <property type="entry name" value="ZN_PROTEASE DOMAIN-CONTAINING PROTEIN"/>
    <property type="match status" value="1"/>
</dbReference>
<dbReference type="EMBL" id="JBHSCY010000001">
    <property type="protein sequence ID" value="MFC4268824.1"/>
    <property type="molecule type" value="Genomic_DNA"/>
</dbReference>
<proteinExistence type="predicted"/>
<dbReference type="GO" id="GO:0008233">
    <property type="term" value="F:peptidase activity"/>
    <property type="evidence" value="ECO:0007669"/>
    <property type="project" value="UniProtKB-KW"/>
</dbReference>
<dbReference type="Proteomes" id="UP001595826">
    <property type="component" value="Unassembled WGS sequence"/>
</dbReference>
<dbReference type="Pfam" id="PF05618">
    <property type="entry name" value="Zn_protease"/>
    <property type="match status" value="1"/>
</dbReference>
<protein>
    <submittedName>
        <fullName evidence="2">ATP-dependent zinc protease</fullName>
    </submittedName>
</protein>
<dbReference type="InterPro" id="IPR021109">
    <property type="entry name" value="Peptidase_aspartic_dom_sf"/>
</dbReference>
<dbReference type="GO" id="GO:0006508">
    <property type="term" value="P:proteolysis"/>
    <property type="evidence" value="ECO:0007669"/>
    <property type="project" value="UniProtKB-KW"/>
</dbReference>
<evidence type="ECO:0000313" key="3">
    <source>
        <dbReference type="Proteomes" id="UP001595826"/>
    </source>
</evidence>
<feature type="domain" description="Retropepsin-like aspartic endopeptidase" evidence="1">
    <location>
        <begin position="7"/>
        <end position="138"/>
    </location>
</feature>
<accession>A0ABV8R8U5</accession>
<sequence length="146" mass="17053">MDNKILIGRKDKADFPELSLNDIDIKIDSGAYTSSIHCTNIKEIESNNEKKLKFTLLDPEHEHYNNKEFTTKNYTSKLVKSSNGISEIRFMINTTIIIFNKELPIYLTLSERKEMKFPVLLGRKFLNNKFIIDTTKTNLSYRLKTK</sequence>
<dbReference type="SUPFAM" id="SSF50630">
    <property type="entry name" value="Acid proteases"/>
    <property type="match status" value="1"/>
</dbReference>
<gene>
    <name evidence="2" type="ORF">ACFOWD_07890</name>
</gene>
<evidence type="ECO:0000313" key="2">
    <source>
        <dbReference type="EMBL" id="MFC4268824.1"/>
    </source>
</evidence>
<comment type="caution">
    <text evidence="2">The sequence shown here is derived from an EMBL/GenBank/DDBJ whole genome shotgun (WGS) entry which is preliminary data.</text>
</comment>
<dbReference type="RefSeq" id="WP_298995419.1">
    <property type="nucleotide sequence ID" value="NZ_JBHSCY010000001.1"/>
</dbReference>
<dbReference type="PANTHER" id="PTHR38037:SF2">
    <property type="entry name" value="ATP-DEPENDENT ZINC PROTEASE DOMAIN-CONTAINING PROTEIN-RELATED"/>
    <property type="match status" value="1"/>
</dbReference>
<reference evidence="3" key="1">
    <citation type="journal article" date="2019" name="Int. J. Syst. Evol. Microbiol.">
        <title>The Global Catalogue of Microorganisms (GCM) 10K type strain sequencing project: providing services to taxonomists for standard genome sequencing and annotation.</title>
        <authorList>
            <consortium name="The Broad Institute Genomics Platform"/>
            <consortium name="The Broad Institute Genome Sequencing Center for Infectious Disease"/>
            <person name="Wu L."/>
            <person name="Ma J."/>
        </authorList>
    </citation>
    <scope>NUCLEOTIDE SEQUENCE [LARGE SCALE GENOMIC DNA]</scope>
    <source>
        <strain evidence="3">CECT 8655</strain>
    </source>
</reference>
<keyword evidence="3" id="KW-1185">Reference proteome</keyword>
<name>A0ABV8R8U5_9FLAO</name>
<dbReference type="InterPro" id="IPR008503">
    <property type="entry name" value="Asp_endopeptidase"/>
</dbReference>
<keyword evidence="2" id="KW-0378">Hydrolase</keyword>